<dbReference type="Gene3D" id="3.40.50.720">
    <property type="entry name" value="NAD(P)-binding Rossmann-like Domain"/>
    <property type="match status" value="1"/>
</dbReference>
<dbReference type="Proteomes" id="UP001551482">
    <property type="component" value="Unassembled WGS sequence"/>
</dbReference>
<dbReference type="SUPFAM" id="SSF50129">
    <property type="entry name" value="GroES-like"/>
    <property type="match status" value="1"/>
</dbReference>
<dbReference type="InterPro" id="IPR011032">
    <property type="entry name" value="GroES-like_sf"/>
</dbReference>
<organism evidence="4 5">
    <name type="scientific">Streptodolium elevatio</name>
    <dbReference type="NCBI Taxonomy" id="3157996"/>
    <lineage>
        <taxon>Bacteria</taxon>
        <taxon>Bacillati</taxon>
        <taxon>Actinomycetota</taxon>
        <taxon>Actinomycetes</taxon>
        <taxon>Kitasatosporales</taxon>
        <taxon>Streptomycetaceae</taxon>
        <taxon>Streptodolium</taxon>
    </lineage>
</organism>
<sequence length="332" mass="34551">MARTVLFHELGGPEVLRVEDVPVGDPGPGELRIRVDAIGLNRAEALFRSGHYIEPVKRFPARLGAEAAGVVEAVGEGVTGFRPGQPVSTVPAFSQNDYGVYAETALVPAAAVLHRPEGVGAVEGAAMWMPYGTAYGALVEVGGLGPGDTLVLNAASSSVGLAAIQVAHRVGATPIALTRTAAKKDALLKAGAAEVVVTDDEDVVERVRAATDGRGARIVFDAVAGPGVTELARVVADGGTLLVYGALSGQPTPYPGVELGLPALNMRSYTVLEATTRPERLRRLEAFVASGFRTGAFSPVVDRTFPLEDIVEAHRHLESNSQVGKVVVTVPR</sequence>
<dbReference type="CDD" id="cd08268">
    <property type="entry name" value="MDR2"/>
    <property type="match status" value="1"/>
</dbReference>
<evidence type="ECO:0000256" key="1">
    <source>
        <dbReference type="ARBA" id="ARBA00022857"/>
    </source>
</evidence>
<keyword evidence="5" id="KW-1185">Reference proteome</keyword>
<proteinExistence type="predicted"/>
<evidence type="ECO:0000259" key="3">
    <source>
        <dbReference type="SMART" id="SM00829"/>
    </source>
</evidence>
<evidence type="ECO:0000313" key="5">
    <source>
        <dbReference type="Proteomes" id="UP001551482"/>
    </source>
</evidence>
<dbReference type="SUPFAM" id="SSF51735">
    <property type="entry name" value="NAD(P)-binding Rossmann-fold domains"/>
    <property type="match status" value="1"/>
</dbReference>
<dbReference type="EMBL" id="JBEZFP010000085">
    <property type="protein sequence ID" value="MEU8137308.1"/>
    <property type="molecule type" value="Genomic_DNA"/>
</dbReference>
<keyword evidence="1" id="KW-0521">NADP</keyword>
<evidence type="ECO:0000256" key="2">
    <source>
        <dbReference type="ARBA" id="ARBA00023002"/>
    </source>
</evidence>
<protein>
    <submittedName>
        <fullName evidence="4">Zinc-dependent alcohol dehydrogenase family protein</fullName>
    </submittedName>
</protein>
<accession>A0ABV3DNI5</accession>
<feature type="domain" description="Enoyl reductase (ER)" evidence="3">
    <location>
        <begin position="11"/>
        <end position="328"/>
    </location>
</feature>
<dbReference type="PANTHER" id="PTHR48106">
    <property type="entry name" value="QUINONE OXIDOREDUCTASE PIG3-RELATED"/>
    <property type="match status" value="1"/>
</dbReference>
<gene>
    <name evidence="4" type="ORF">AB0C36_27820</name>
</gene>
<comment type="caution">
    <text evidence="4">The sequence shown here is derived from an EMBL/GenBank/DDBJ whole genome shotgun (WGS) entry which is preliminary data.</text>
</comment>
<dbReference type="RefSeq" id="WP_358359022.1">
    <property type="nucleotide sequence ID" value="NZ_JBEZFP010000085.1"/>
</dbReference>
<dbReference type="PANTHER" id="PTHR48106:SF5">
    <property type="entry name" value="ZINC-CONTAINING ALCOHOL DEHYDROGENASE"/>
    <property type="match status" value="1"/>
</dbReference>
<evidence type="ECO:0000313" key="4">
    <source>
        <dbReference type="EMBL" id="MEU8137308.1"/>
    </source>
</evidence>
<dbReference type="Pfam" id="PF00107">
    <property type="entry name" value="ADH_zinc_N"/>
    <property type="match status" value="1"/>
</dbReference>
<dbReference type="InterPro" id="IPR036291">
    <property type="entry name" value="NAD(P)-bd_dom_sf"/>
</dbReference>
<dbReference type="SMART" id="SM00829">
    <property type="entry name" value="PKS_ER"/>
    <property type="match status" value="1"/>
</dbReference>
<dbReference type="Pfam" id="PF08240">
    <property type="entry name" value="ADH_N"/>
    <property type="match status" value="1"/>
</dbReference>
<dbReference type="InterPro" id="IPR013154">
    <property type="entry name" value="ADH-like_N"/>
</dbReference>
<dbReference type="Gene3D" id="3.90.180.10">
    <property type="entry name" value="Medium-chain alcohol dehydrogenases, catalytic domain"/>
    <property type="match status" value="1"/>
</dbReference>
<reference evidence="4 5" key="1">
    <citation type="submission" date="2024-06" db="EMBL/GenBank/DDBJ databases">
        <title>The Natural Products Discovery Center: Release of the First 8490 Sequenced Strains for Exploring Actinobacteria Biosynthetic Diversity.</title>
        <authorList>
            <person name="Kalkreuter E."/>
            <person name="Kautsar S.A."/>
            <person name="Yang D."/>
            <person name="Bader C.D."/>
            <person name="Teijaro C.N."/>
            <person name="Fluegel L."/>
            <person name="Davis C.M."/>
            <person name="Simpson J.R."/>
            <person name="Lauterbach L."/>
            <person name="Steele A.D."/>
            <person name="Gui C."/>
            <person name="Meng S."/>
            <person name="Li G."/>
            <person name="Viehrig K."/>
            <person name="Ye F."/>
            <person name="Su P."/>
            <person name="Kiefer A.F."/>
            <person name="Nichols A."/>
            <person name="Cepeda A.J."/>
            <person name="Yan W."/>
            <person name="Fan B."/>
            <person name="Jiang Y."/>
            <person name="Adhikari A."/>
            <person name="Zheng C.-J."/>
            <person name="Schuster L."/>
            <person name="Cowan T.M."/>
            <person name="Smanski M.J."/>
            <person name="Chevrette M.G."/>
            <person name="De Carvalho L.P.S."/>
            <person name="Shen B."/>
        </authorList>
    </citation>
    <scope>NUCLEOTIDE SEQUENCE [LARGE SCALE GENOMIC DNA]</scope>
    <source>
        <strain evidence="4 5">NPDC048946</strain>
    </source>
</reference>
<name>A0ABV3DNI5_9ACTN</name>
<keyword evidence="2" id="KW-0560">Oxidoreductase</keyword>
<dbReference type="InterPro" id="IPR020843">
    <property type="entry name" value="ER"/>
</dbReference>
<dbReference type="InterPro" id="IPR013149">
    <property type="entry name" value="ADH-like_C"/>
</dbReference>